<dbReference type="Pfam" id="PF00702">
    <property type="entry name" value="Hydrolase"/>
    <property type="match status" value="1"/>
</dbReference>
<dbReference type="PANTHER" id="PTHR43316">
    <property type="entry name" value="HYDROLASE, HALOACID DELAHOGENASE-RELATED"/>
    <property type="match status" value="1"/>
</dbReference>
<dbReference type="AlphaFoldDB" id="A0A1C7MR79"/>
<dbReference type="GO" id="GO:0019120">
    <property type="term" value="F:hydrolase activity, acting on acid halide bonds, in C-halide compounds"/>
    <property type="evidence" value="ECO:0007669"/>
    <property type="project" value="InterPro"/>
</dbReference>
<dbReference type="InterPro" id="IPR036412">
    <property type="entry name" value="HAD-like_sf"/>
</dbReference>
<dbReference type="InterPro" id="IPR023198">
    <property type="entry name" value="PGP-like_dom2"/>
</dbReference>
<keyword evidence="4" id="KW-1185">Reference proteome</keyword>
<sequence>MSDFPSELCGIRAFVFDVFGTVVDWCGSVANELQLKSPGLAEDWESFAKEWRSGYYETTRRVAAGGDGPANVDIMHRQILDGMLESPRWQHLAPLWDEAKRQELVLIWHRLEGWPDATKGLYALKSKAIIGTLSNGNVRLLVDMAKHADLPWDVIFSGELLGSYKPNPKVYLGALHHLSLAPNECALVAAHIFDVRAAASHGMKTVYVLGRDVELIVLRGLRGFQ</sequence>
<dbReference type="InterPro" id="IPR023214">
    <property type="entry name" value="HAD_sf"/>
</dbReference>
<comment type="caution">
    <text evidence="3">The sequence shown here is derived from an EMBL/GenBank/DDBJ whole genome shotgun (WGS) entry which is preliminary data.</text>
</comment>
<evidence type="ECO:0000313" key="3">
    <source>
        <dbReference type="EMBL" id="OBZ79363.1"/>
    </source>
</evidence>
<dbReference type="OMA" id="WHRLNPW"/>
<dbReference type="STRING" id="5627.A0A1C7MR79"/>
<dbReference type="SUPFAM" id="SSF56784">
    <property type="entry name" value="HAD-like"/>
    <property type="match status" value="1"/>
</dbReference>
<protein>
    <submittedName>
        <fullName evidence="3">(S)-2-haloacid dehalogenase 4A</fullName>
    </submittedName>
</protein>
<name>A0A1C7MR79_GRIFR</name>
<dbReference type="PRINTS" id="PR00413">
    <property type="entry name" value="HADHALOGNASE"/>
</dbReference>
<dbReference type="InterPro" id="IPR006328">
    <property type="entry name" value="2-HAD"/>
</dbReference>
<dbReference type="InterPro" id="IPR051540">
    <property type="entry name" value="S-2-haloacid_dehalogenase"/>
</dbReference>
<gene>
    <name evidence="3" type="primary">hdl</name>
    <name evidence="3" type="ORF">A0H81_00035</name>
</gene>
<organism evidence="3 4">
    <name type="scientific">Grifola frondosa</name>
    <name type="common">Maitake</name>
    <name type="synonym">Polyporus frondosus</name>
    <dbReference type="NCBI Taxonomy" id="5627"/>
    <lineage>
        <taxon>Eukaryota</taxon>
        <taxon>Fungi</taxon>
        <taxon>Dikarya</taxon>
        <taxon>Basidiomycota</taxon>
        <taxon>Agaricomycotina</taxon>
        <taxon>Agaricomycetes</taxon>
        <taxon>Polyporales</taxon>
        <taxon>Grifolaceae</taxon>
        <taxon>Grifola</taxon>
    </lineage>
</organism>
<dbReference type="NCBIfam" id="TIGR01428">
    <property type="entry name" value="HAD_type_II"/>
    <property type="match status" value="1"/>
</dbReference>
<dbReference type="Gene3D" id="3.40.50.1000">
    <property type="entry name" value="HAD superfamily/HAD-like"/>
    <property type="match status" value="1"/>
</dbReference>
<dbReference type="Proteomes" id="UP000092993">
    <property type="component" value="Unassembled WGS sequence"/>
</dbReference>
<dbReference type="OrthoDB" id="2363873at2759"/>
<dbReference type="Gene3D" id="1.10.150.240">
    <property type="entry name" value="Putative phosphatase, domain 2"/>
    <property type="match status" value="1"/>
</dbReference>
<accession>A0A1C7MR79</accession>
<proteinExistence type="inferred from homology"/>
<dbReference type="GO" id="GO:0016791">
    <property type="term" value="F:phosphatase activity"/>
    <property type="evidence" value="ECO:0007669"/>
    <property type="project" value="UniProtKB-ARBA"/>
</dbReference>
<comment type="similarity">
    <text evidence="1">Belongs to the HAD-like hydrolase superfamily. S-2-haloalkanoic acid dehalogenase family.</text>
</comment>
<evidence type="ECO:0000256" key="1">
    <source>
        <dbReference type="ARBA" id="ARBA00008106"/>
    </source>
</evidence>
<keyword evidence="2" id="KW-0378">Hydrolase</keyword>
<dbReference type="PANTHER" id="PTHR43316:SF3">
    <property type="entry name" value="HALOACID DEHALOGENASE, TYPE II (AFU_ORTHOLOGUE AFUA_2G07750)-RELATED"/>
    <property type="match status" value="1"/>
</dbReference>
<evidence type="ECO:0000313" key="4">
    <source>
        <dbReference type="Proteomes" id="UP000092993"/>
    </source>
</evidence>
<dbReference type="InterPro" id="IPR006439">
    <property type="entry name" value="HAD-SF_hydro_IA"/>
</dbReference>
<evidence type="ECO:0000256" key="2">
    <source>
        <dbReference type="ARBA" id="ARBA00022801"/>
    </source>
</evidence>
<dbReference type="EMBL" id="LUGG01000001">
    <property type="protein sequence ID" value="OBZ79363.1"/>
    <property type="molecule type" value="Genomic_DNA"/>
</dbReference>
<dbReference type="NCBIfam" id="TIGR01493">
    <property type="entry name" value="HAD-SF-IA-v2"/>
    <property type="match status" value="1"/>
</dbReference>
<reference evidence="3 4" key="1">
    <citation type="submission" date="2016-03" db="EMBL/GenBank/DDBJ databases">
        <title>Whole genome sequencing of Grifola frondosa 9006-11.</title>
        <authorList>
            <person name="Min B."/>
            <person name="Park H."/>
            <person name="Kim J.-G."/>
            <person name="Cho H."/>
            <person name="Oh Y.-L."/>
            <person name="Kong W.-S."/>
            <person name="Choi I.-G."/>
        </authorList>
    </citation>
    <scope>NUCLEOTIDE SEQUENCE [LARGE SCALE GENOMIC DNA]</scope>
    <source>
        <strain evidence="3 4">9006-11</strain>
    </source>
</reference>